<gene>
    <name evidence="2" type="ORF">EVG20_g6315</name>
</gene>
<proteinExistence type="predicted"/>
<reference evidence="2 3" key="1">
    <citation type="submission" date="2019-02" db="EMBL/GenBank/DDBJ databases">
        <title>Genome sequencing of the rare red list fungi Dentipellis fragilis.</title>
        <authorList>
            <person name="Buettner E."/>
            <person name="Kellner H."/>
        </authorList>
    </citation>
    <scope>NUCLEOTIDE SEQUENCE [LARGE SCALE GENOMIC DNA]</scope>
    <source>
        <strain evidence="2 3">DSM 105465</strain>
    </source>
</reference>
<dbReference type="OrthoDB" id="2637024at2759"/>
<dbReference type="AlphaFoldDB" id="A0A4Y9YLP7"/>
<protein>
    <submittedName>
        <fullName evidence="2">Uncharacterized protein</fullName>
    </submittedName>
</protein>
<accession>A0A4Y9YLP7</accession>
<keyword evidence="3" id="KW-1185">Reference proteome</keyword>
<evidence type="ECO:0000313" key="3">
    <source>
        <dbReference type="Proteomes" id="UP000298327"/>
    </source>
</evidence>
<evidence type="ECO:0000313" key="2">
    <source>
        <dbReference type="EMBL" id="TFY63424.1"/>
    </source>
</evidence>
<organism evidence="2 3">
    <name type="scientific">Dentipellis fragilis</name>
    <dbReference type="NCBI Taxonomy" id="205917"/>
    <lineage>
        <taxon>Eukaryota</taxon>
        <taxon>Fungi</taxon>
        <taxon>Dikarya</taxon>
        <taxon>Basidiomycota</taxon>
        <taxon>Agaricomycotina</taxon>
        <taxon>Agaricomycetes</taxon>
        <taxon>Russulales</taxon>
        <taxon>Hericiaceae</taxon>
        <taxon>Dentipellis</taxon>
    </lineage>
</organism>
<feature type="region of interest" description="Disordered" evidence="1">
    <location>
        <begin position="1"/>
        <end position="30"/>
    </location>
</feature>
<comment type="caution">
    <text evidence="2">The sequence shown here is derived from an EMBL/GenBank/DDBJ whole genome shotgun (WGS) entry which is preliminary data.</text>
</comment>
<name>A0A4Y9YLP7_9AGAM</name>
<sequence>MHNTSEPYPSVAWSKQPSPGGRATTSRLPSYRQSHLMRYHPFPRTQLSVRERLMNDSTRSDVEYHQARSSFAIPSTMVEDCDVEIQPEERTGSDDKHIRRVLHHVLFYLGIRGFIDAVRRGYHSFTASPQAEADHK</sequence>
<dbReference type="EMBL" id="SEOQ01000415">
    <property type="protein sequence ID" value="TFY63424.1"/>
    <property type="molecule type" value="Genomic_DNA"/>
</dbReference>
<evidence type="ECO:0000256" key="1">
    <source>
        <dbReference type="SAM" id="MobiDB-lite"/>
    </source>
</evidence>
<dbReference type="Proteomes" id="UP000298327">
    <property type="component" value="Unassembled WGS sequence"/>
</dbReference>